<proteinExistence type="inferred from homology"/>
<evidence type="ECO:0000259" key="3">
    <source>
        <dbReference type="Pfam" id="PF01887"/>
    </source>
</evidence>
<dbReference type="Pfam" id="PF01887">
    <property type="entry name" value="SAM_HAT_N"/>
    <property type="match status" value="1"/>
</dbReference>
<dbReference type="AlphaFoldDB" id="A0A0S8FTW9"/>
<dbReference type="PANTHER" id="PTHR35092">
    <property type="entry name" value="CHLORINASE MJ1651"/>
    <property type="match status" value="1"/>
</dbReference>
<evidence type="ECO:0000256" key="2">
    <source>
        <dbReference type="ARBA" id="ARBA00024035"/>
    </source>
</evidence>
<dbReference type="Proteomes" id="UP000051373">
    <property type="component" value="Unassembled WGS sequence"/>
</dbReference>
<organism evidence="5 6">
    <name type="scientific">candidate division WOR_3 bacterium SM23_42</name>
    <dbReference type="NCBI Taxonomy" id="1703779"/>
    <lineage>
        <taxon>Bacteria</taxon>
        <taxon>Bacteria division WOR-3</taxon>
    </lineage>
</organism>
<sequence length="245" mass="26598">MRIITFLSDFGNPDWFAAAVKGEILKIVPDVRIVDITHNLDPYNIRGAAFLLYAVYDNFPRGTVHLVVVDPGVGGVRKPLIVESSGHLFVGPDNGIFSYFYNPDSKVHAITVGTVASATFHARDIFGPAAARLATGVTVQALGKQIDTYEQFKVPQAKQVGDRLCGEIVYIDHFGNCITNIPVRYRVRHMSVSHHMINVVQSYGDGAVGQPICVRGSVGYYEIACYKGDAQALLGITVGTSVEAI</sequence>
<protein>
    <recommendedName>
        <fullName evidence="7">S-adenosyl-l-methionine hydroxide adenosyltransferase</fullName>
    </recommendedName>
</protein>
<dbReference type="PIRSF" id="PIRSF006779">
    <property type="entry name" value="UCP006779"/>
    <property type="match status" value="1"/>
</dbReference>
<evidence type="ECO:0000313" key="6">
    <source>
        <dbReference type="Proteomes" id="UP000051373"/>
    </source>
</evidence>
<evidence type="ECO:0000259" key="4">
    <source>
        <dbReference type="Pfam" id="PF20257"/>
    </source>
</evidence>
<dbReference type="Gene3D" id="2.40.30.90">
    <property type="entry name" value="Bacterial fluorinating enzyme like"/>
    <property type="match status" value="1"/>
</dbReference>
<dbReference type="PATRIC" id="fig|1703779.3.peg.840"/>
<evidence type="ECO:0000313" key="5">
    <source>
        <dbReference type="EMBL" id="KPK64134.1"/>
    </source>
</evidence>
<dbReference type="Gene3D" id="3.40.50.10790">
    <property type="entry name" value="S-adenosyl-l-methionine hydroxide adenosyltransferase, N-terminal"/>
    <property type="match status" value="1"/>
</dbReference>
<comment type="similarity">
    <text evidence="2">Belongs to the SAM hydrolase / SAM-dependent halogenase family.</text>
</comment>
<dbReference type="SUPFAM" id="SSF101852">
    <property type="entry name" value="Bacterial fluorinating enzyme, C-terminal domain"/>
    <property type="match status" value="1"/>
</dbReference>
<feature type="domain" description="S-adenosyl-l-methionine hydroxide adenosyltransferase C-terminal" evidence="4">
    <location>
        <begin position="166"/>
        <end position="243"/>
    </location>
</feature>
<dbReference type="PANTHER" id="PTHR35092:SF1">
    <property type="entry name" value="CHLORINASE MJ1651"/>
    <property type="match status" value="1"/>
</dbReference>
<dbReference type="InterPro" id="IPR023227">
    <property type="entry name" value="SAM_OH_AdoTrfase_C_sf"/>
</dbReference>
<dbReference type="InterPro" id="IPR046470">
    <property type="entry name" value="SAM_HAT_C"/>
</dbReference>
<evidence type="ECO:0000256" key="1">
    <source>
        <dbReference type="ARBA" id="ARBA00022691"/>
    </source>
</evidence>
<evidence type="ECO:0008006" key="7">
    <source>
        <dbReference type="Google" id="ProtNLM"/>
    </source>
</evidence>
<dbReference type="InterPro" id="IPR002747">
    <property type="entry name" value="SAM_OH_AdoTrfase"/>
</dbReference>
<accession>A0A0S8FTW9</accession>
<dbReference type="EMBL" id="LJUJ01000005">
    <property type="protein sequence ID" value="KPK64134.1"/>
    <property type="molecule type" value="Genomic_DNA"/>
</dbReference>
<reference evidence="5 6" key="1">
    <citation type="journal article" date="2015" name="Microbiome">
        <title>Genomic resolution of linkages in carbon, nitrogen, and sulfur cycling among widespread estuary sediment bacteria.</title>
        <authorList>
            <person name="Baker B.J."/>
            <person name="Lazar C.S."/>
            <person name="Teske A.P."/>
            <person name="Dick G.J."/>
        </authorList>
    </citation>
    <scope>NUCLEOTIDE SEQUENCE [LARGE SCALE GENOMIC DNA]</scope>
    <source>
        <strain evidence="5">SM23_42</strain>
    </source>
</reference>
<dbReference type="InterPro" id="IPR023228">
    <property type="entry name" value="SAM_OH_AdoTrfase_N_sf"/>
</dbReference>
<dbReference type="Pfam" id="PF20257">
    <property type="entry name" value="SAM_HAT_C"/>
    <property type="match status" value="1"/>
</dbReference>
<dbReference type="STRING" id="1703779.AMJ83_03825"/>
<keyword evidence="1" id="KW-0949">S-adenosyl-L-methionine</keyword>
<dbReference type="SUPFAM" id="SSF102522">
    <property type="entry name" value="Bacterial fluorinating enzyme, N-terminal domain"/>
    <property type="match status" value="1"/>
</dbReference>
<gene>
    <name evidence="5" type="ORF">AMJ83_03825</name>
</gene>
<name>A0A0S8FTW9_UNCW3</name>
<dbReference type="InterPro" id="IPR046469">
    <property type="entry name" value="SAM_HAT_N"/>
</dbReference>
<feature type="domain" description="S-adenosyl-l-methionine hydroxide adenosyltransferase N-terminal" evidence="3">
    <location>
        <begin position="4"/>
        <end position="143"/>
    </location>
</feature>
<comment type="caution">
    <text evidence="5">The sequence shown here is derived from an EMBL/GenBank/DDBJ whole genome shotgun (WGS) entry which is preliminary data.</text>
</comment>